<sequence>MLKSASRNSPLLLLDQKCAKCLLETYVKRSLSLNEGCRKHQLKQLKTVKRDERGSQARRASSDPSTHCRSAERLLKINTCPECTTSASDLQRKGLKAPTKKSKKSMSRSLFRGFLNLFSKKKSDLKVNGGGVSETDCGQSTTERGVDTSYESSPGHTETLWEKHSLKKILLSDQHVEQRESLQSDSTPVPGGVKGLLDVSADSSNTYFEKVSEELEWIVNEIQFSPEEDSAPLPSSACLGDCSSSGDANTERIISLLKLHGDIIDQKISKNNSVQDFLQKLTYSSFQQLADRYISQIPSPLPQTTDASPELVKLAFTLDFTAKVAGLSSQTIGRIMGFGYQYLQDSFTLMCAAHRQAPEDLEGQDTCDPD</sequence>
<dbReference type="EMBL" id="JAYKXH010000020">
    <property type="protein sequence ID" value="KAK7131907.1"/>
    <property type="molecule type" value="Genomic_DNA"/>
</dbReference>
<feature type="compositionally biased region" description="Polar residues" evidence="2">
    <location>
        <begin position="58"/>
        <end position="68"/>
    </location>
</feature>
<dbReference type="PANTHER" id="PTHR14965:SF9">
    <property type="entry name" value="APOPTOSIS FACILITATOR BCL-2-LIKE PROTEIN 14"/>
    <property type="match status" value="1"/>
</dbReference>
<dbReference type="Proteomes" id="UP001364617">
    <property type="component" value="Unassembled WGS sequence"/>
</dbReference>
<dbReference type="GO" id="GO:0006915">
    <property type="term" value="P:apoptotic process"/>
    <property type="evidence" value="ECO:0007669"/>
    <property type="project" value="UniProtKB-KW"/>
</dbReference>
<evidence type="ECO:0000313" key="4">
    <source>
        <dbReference type="Proteomes" id="UP001364617"/>
    </source>
</evidence>
<reference evidence="3 4" key="1">
    <citation type="submission" date="2024-02" db="EMBL/GenBank/DDBJ databases">
        <title>Chromosome-level genome assembly of the Eurasian Minnow (Phoxinus phoxinus).</title>
        <authorList>
            <person name="Oriowo T.O."/>
            <person name="Martin S."/>
            <person name="Stange M."/>
            <person name="Chrysostomakis Y."/>
            <person name="Brown T."/>
            <person name="Winkler S."/>
            <person name="Kukowka S."/>
            <person name="Myers E.W."/>
            <person name="Bohne A."/>
        </authorList>
    </citation>
    <scope>NUCLEOTIDE SEQUENCE [LARGE SCALE GENOMIC DNA]</scope>
    <source>
        <strain evidence="3">ZFMK-TIS-60720</strain>
        <tissue evidence="3">Whole Organism</tissue>
    </source>
</reference>
<dbReference type="GO" id="GO:2001236">
    <property type="term" value="P:regulation of extrinsic apoptotic signaling pathway"/>
    <property type="evidence" value="ECO:0007669"/>
    <property type="project" value="TreeGrafter"/>
</dbReference>
<name>A0AAN9CDR2_9TELE</name>
<feature type="compositionally biased region" description="Polar residues" evidence="2">
    <location>
        <begin position="136"/>
        <end position="156"/>
    </location>
</feature>
<evidence type="ECO:0000256" key="2">
    <source>
        <dbReference type="SAM" id="MobiDB-lite"/>
    </source>
</evidence>
<feature type="region of interest" description="Disordered" evidence="2">
    <location>
        <begin position="128"/>
        <end position="157"/>
    </location>
</feature>
<dbReference type="AlphaFoldDB" id="A0AAN9CDR2"/>
<feature type="region of interest" description="Disordered" evidence="2">
    <location>
        <begin position="48"/>
        <end position="68"/>
    </location>
</feature>
<comment type="caution">
    <text evidence="3">The sequence shown here is derived from an EMBL/GenBank/DDBJ whole genome shotgun (WGS) entry which is preliminary data.</text>
</comment>
<accession>A0AAN9CDR2</accession>
<proteinExistence type="predicted"/>
<keyword evidence="4" id="KW-1185">Reference proteome</keyword>
<gene>
    <name evidence="3" type="ORF">R3I93_018466</name>
</gene>
<evidence type="ECO:0000313" key="3">
    <source>
        <dbReference type="EMBL" id="KAK7131907.1"/>
    </source>
</evidence>
<keyword evidence="1" id="KW-0053">Apoptosis</keyword>
<dbReference type="PANTHER" id="PTHR14965">
    <property type="entry name" value="SI:CH73-248E21.1"/>
    <property type="match status" value="1"/>
</dbReference>
<organism evidence="3 4">
    <name type="scientific">Phoxinus phoxinus</name>
    <name type="common">Eurasian minnow</name>
    <dbReference type="NCBI Taxonomy" id="58324"/>
    <lineage>
        <taxon>Eukaryota</taxon>
        <taxon>Metazoa</taxon>
        <taxon>Chordata</taxon>
        <taxon>Craniata</taxon>
        <taxon>Vertebrata</taxon>
        <taxon>Euteleostomi</taxon>
        <taxon>Actinopterygii</taxon>
        <taxon>Neopterygii</taxon>
        <taxon>Teleostei</taxon>
        <taxon>Ostariophysi</taxon>
        <taxon>Cypriniformes</taxon>
        <taxon>Leuciscidae</taxon>
        <taxon>Phoxininae</taxon>
        <taxon>Phoxinus</taxon>
    </lineage>
</organism>
<evidence type="ECO:0000256" key="1">
    <source>
        <dbReference type="ARBA" id="ARBA00022703"/>
    </source>
</evidence>
<protein>
    <submittedName>
        <fullName evidence="3">Uncharacterized protein</fullName>
    </submittedName>
</protein>